<dbReference type="CDD" id="cd00009">
    <property type="entry name" value="AAA"/>
    <property type="match status" value="1"/>
</dbReference>
<evidence type="ECO:0000256" key="1">
    <source>
        <dbReference type="ARBA" id="ARBA00022741"/>
    </source>
</evidence>
<sequence length="346" mass="38337">MVKMNSAHQEDPFASLLDTSTSQTYLDAIDMARKLAGIGSTVLLTGETGVGKERFAQAIHRLREREDAPFIAVNCGALMASLVESELFGYEKGAFSGADARGKPGKIELARGGTLFLDEIGELSSELQVKLLRVLEERSYYPVGGTRSADVDCRFVAATNRDLEARIRDGRFREDLYYRLNAIAIDIPPLRSRKEDIPLLSRAFLREFSERYHRPVADFGPNVTEALSAHDWPGNVRELRNAIERIVVFSQNGEARLSDLPASLRDFMPIASRDQPTSGFNNSNVSLPTFGSLPEWLARREREYIDAALEQCGGNKVAAAKRLGISRVSLYKKLGTSANVVPTRQL</sequence>
<dbReference type="PROSITE" id="PS00675">
    <property type="entry name" value="SIGMA54_INTERACT_1"/>
    <property type="match status" value="1"/>
</dbReference>
<dbReference type="KEGG" id="cheb:HH215_34570"/>
<keyword evidence="2" id="KW-0067">ATP-binding</keyword>
<dbReference type="Proteomes" id="UP000502248">
    <property type="component" value="Chromosome"/>
</dbReference>
<dbReference type="InterPro" id="IPR025662">
    <property type="entry name" value="Sigma_54_int_dom_ATP-bd_1"/>
</dbReference>
<evidence type="ECO:0000259" key="7">
    <source>
        <dbReference type="PROSITE" id="PS50045"/>
    </source>
</evidence>
<evidence type="ECO:0000313" key="8">
    <source>
        <dbReference type="EMBL" id="QJD87816.1"/>
    </source>
</evidence>
<protein>
    <submittedName>
        <fullName evidence="8">Sigma 54-interacting transcriptional regulator</fullName>
    </submittedName>
</protein>
<keyword evidence="6" id="KW-0804">Transcription</keyword>
<evidence type="ECO:0000256" key="5">
    <source>
        <dbReference type="ARBA" id="ARBA00023159"/>
    </source>
</evidence>
<keyword evidence="3" id="KW-0805">Transcription regulation</keyword>
<dbReference type="Gene3D" id="1.10.8.60">
    <property type="match status" value="1"/>
</dbReference>
<dbReference type="Gene3D" id="3.40.50.300">
    <property type="entry name" value="P-loop containing nucleotide triphosphate hydrolases"/>
    <property type="match status" value="1"/>
</dbReference>
<keyword evidence="1" id="KW-0547">Nucleotide-binding</keyword>
<dbReference type="AlphaFoldDB" id="A0A7Z2ZPT3"/>
<keyword evidence="5" id="KW-0010">Activator</keyword>
<dbReference type="PANTHER" id="PTHR32071:SF57">
    <property type="entry name" value="C4-DICARBOXYLATE TRANSPORT TRANSCRIPTIONAL REGULATORY PROTEIN DCTD"/>
    <property type="match status" value="1"/>
</dbReference>
<name>A0A7Z2ZPT3_9BACL</name>
<dbReference type="Gene3D" id="1.10.10.60">
    <property type="entry name" value="Homeodomain-like"/>
    <property type="match status" value="1"/>
</dbReference>
<dbReference type="GO" id="GO:0006355">
    <property type="term" value="P:regulation of DNA-templated transcription"/>
    <property type="evidence" value="ECO:0007669"/>
    <property type="project" value="InterPro"/>
</dbReference>
<keyword evidence="9" id="KW-1185">Reference proteome</keyword>
<feature type="domain" description="Sigma-54 factor interaction" evidence="7">
    <location>
        <begin position="18"/>
        <end position="248"/>
    </location>
</feature>
<dbReference type="Pfam" id="PF25601">
    <property type="entry name" value="AAA_lid_14"/>
    <property type="match status" value="1"/>
</dbReference>
<dbReference type="SUPFAM" id="SSF46689">
    <property type="entry name" value="Homeodomain-like"/>
    <property type="match status" value="1"/>
</dbReference>
<dbReference type="InterPro" id="IPR002197">
    <property type="entry name" value="HTH_Fis"/>
</dbReference>
<dbReference type="SMART" id="SM00382">
    <property type="entry name" value="AAA"/>
    <property type="match status" value="1"/>
</dbReference>
<dbReference type="SUPFAM" id="SSF52540">
    <property type="entry name" value="P-loop containing nucleoside triphosphate hydrolases"/>
    <property type="match status" value="1"/>
</dbReference>
<evidence type="ECO:0000256" key="2">
    <source>
        <dbReference type="ARBA" id="ARBA00022840"/>
    </source>
</evidence>
<evidence type="ECO:0000256" key="4">
    <source>
        <dbReference type="ARBA" id="ARBA00023125"/>
    </source>
</evidence>
<organism evidence="8 9">
    <name type="scientific">Cohnella herbarum</name>
    <dbReference type="NCBI Taxonomy" id="2728023"/>
    <lineage>
        <taxon>Bacteria</taxon>
        <taxon>Bacillati</taxon>
        <taxon>Bacillota</taxon>
        <taxon>Bacilli</taxon>
        <taxon>Bacillales</taxon>
        <taxon>Paenibacillaceae</taxon>
        <taxon>Cohnella</taxon>
    </lineage>
</organism>
<dbReference type="PRINTS" id="PR01590">
    <property type="entry name" value="HTHFIS"/>
</dbReference>
<dbReference type="PROSITE" id="PS00688">
    <property type="entry name" value="SIGMA54_INTERACT_3"/>
    <property type="match status" value="1"/>
</dbReference>
<evidence type="ECO:0000313" key="9">
    <source>
        <dbReference type="Proteomes" id="UP000502248"/>
    </source>
</evidence>
<dbReference type="InterPro" id="IPR025944">
    <property type="entry name" value="Sigma_54_int_dom_CS"/>
</dbReference>
<dbReference type="RefSeq" id="WP_169284058.1">
    <property type="nucleotide sequence ID" value="NZ_CP051680.1"/>
</dbReference>
<gene>
    <name evidence="8" type="ORF">HH215_34570</name>
</gene>
<dbReference type="InterPro" id="IPR003593">
    <property type="entry name" value="AAA+_ATPase"/>
</dbReference>
<keyword evidence="4" id="KW-0238">DNA-binding</keyword>
<dbReference type="Pfam" id="PF00158">
    <property type="entry name" value="Sigma54_activat"/>
    <property type="match status" value="1"/>
</dbReference>
<dbReference type="InterPro" id="IPR027417">
    <property type="entry name" value="P-loop_NTPase"/>
</dbReference>
<reference evidence="8 9" key="1">
    <citation type="submission" date="2020-04" db="EMBL/GenBank/DDBJ databases">
        <title>Genome sequencing of novel species.</title>
        <authorList>
            <person name="Heo J."/>
            <person name="Kim S.-J."/>
            <person name="Kim J.-S."/>
            <person name="Hong S.-B."/>
            <person name="Kwon S.-W."/>
        </authorList>
    </citation>
    <scope>NUCLEOTIDE SEQUENCE [LARGE SCALE GENOMIC DNA]</scope>
    <source>
        <strain evidence="8 9">MFER-1</strain>
    </source>
</reference>
<dbReference type="GO" id="GO:0005524">
    <property type="term" value="F:ATP binding"/>
    <property type="evidence" value="ECO:0007669"/>
    <property type="project" value="UniProtKB-KW"/>
</dbReference>
<dbReference type="PROSITE" id="PS50045">
    <property type="entry name" value="SIGMA54_INTERACT_4"/>
    <property type="match status" value="1"/>
</dbReference>
<proteinExistence type="predicted"/>
<evidence type="ECO:0000256" key="6">
    <source>
        <dbReference type="ARBA" id="ARBA00023163"/>
    </source>
</evidence>
<dbReference type="InterPro" id="IPR002078">
    <property type="entry name" value="Sigma_54_int"/>
</dbReference>
<accession>A0A7Z2ZPT3</accession>
<dbReference type="EMBL" id="CP051680">
    <property type="protein sequence ID" value="QJD87816.1"/>
    <property type="molecule type" value="Genomic_DNA"/>
</dbReference>
<dbReference type="PANTHER" id="PTHR32071">
    <property type="entry name" value="TRANSCRIPTIONAL REGULATORY PROTEIN"/>
    <property type="match status" value="1"/>
</dbReference>
<dbReference type="Pfam" id="PF02954">
    <property type="entry name" value="HTH_8"/>
    <property type="match status" value="1"/>
</dbReference>
<dbReference type="FunFam" id="1.10.8.60:FF:000014">
    <property type="entry name" value="DNA-binding transcriptional regulator NtrC"/>
    <property type="match status" value="1"/>
</dbReference>
<dbReference type="FunFam" id="3.40.50.300:FF:000006">
    <property type="entry name" value="DNA-binding transcriptional regulator NtrC"/>
    <property type="match status" value="1"/>
</dbReference>
<dbReference type="GO" id="GO:0043565">
    <property type="term" value="F:sequence-specific DNA binding"/>
    <property type="evidence" value="ECO:0007669"/>
    <property type="project" value="InterPro"/>
</dbReference>
<dbReference type="InterPro" id="IPR009057">
    <property type="entry name" value="Homeodomain-like_sf"/>
</dbReference>
<evidence type="ECO:0000256" key="3">
    <source>
        <dbReference type="ARBA" id="ARBA00023015"/>
    </source>
</evidence>
<dbReference type="InterPro" id="IPR058031">
    <property type="entry name" value="AAA_lid_NorR"/>
</dbReference>